<accession>A0ABM2A012</accession>
<dbReference type="Gene3D" id="3.30.420.10">
    <property type="entry name" value="Ribonuclease H-like superfamily/Ribonuclease H"/>
    <property type="match status" value="1"/>
</dbReference>
<sequence>MDTQNYTLPAPDPEHSAPPPSRIRKKYTEGALQQSIAAVKTKAMTLGQASSCFGVPKSTIKFRIGSKWTKKLRRGPQTVLTLQEEIKLVKRIQEMERRGFPCTKHAVVSRVKAFLDDNPRKTPFKNNKPGKSLSLNFSIDNVIYGYISGYKWLQLFLGRHNQLCIRKPENVTMASATVSEPDIRSWFQKIMQYLRANGLEDVLTDPRRILNGDETGFPFDPVTKAVLASKGNRNVYLVQQADPKKNVTVLFTFDADGYMFPPDTILPYKRLPKQLIMNFDSDWGIGKSDKGWMDSENFVAYIQNVLHPSLVRRNVPFPVIYFVDGHSSHTGYEAAELCASLGIILIALYPNATHIMQPADVAIFKPLKNSWSRCVEDWNWRNKDKLFTIDEFPGVLKAAINEGISPSTVRSGFRKSGLYPFDADAIDYARCLSNGTQDSSSCTEQNDLALSETVPIDLAKIKGALKLVNATPIKSYVGENESTVTDASEKALLYIYKSILSEFDVDRHDNVLAYEAPEPAEPLRDLPSPAFDDAVLGLGNAVVSNPTEDNVHHISPTCVPIETVDDWSTFEASVITYEVEPIPQCSSTPEQSDVNVVIVQPVDSFESTTVSHKGVLKEIVDNEKPNRRTSISTFFKLPPTPKRKNVKRNYKSKRHFVLTSSERLRELEEKEAEKQRLTLEKESKLKERAIKKNLKEQERQERQNLKEQKRKEREADLQLKEESKRLAQLNRKSVKSNPRKTSRKRMKFGDENTEQ</sequence>
<keyword evidence="6" id="KW-1185">Reference proteome</keyword>
<feature type="region of interest" description="Disordered" evidence="2">
    <location>
        <begin position="1"/>
        <end position="21"/>
    </location>
</feature>
<dbReference type="Pfam" id="PF05225">
    <property type="entry name" value="HTH_psq"/>
    <property type="match status" value="1"/>
</dbReference>
<name>A0ABM2A012_AEDAL</name>
<dbReference type="InterPro" id="IPR007889">
    <property type="entry name" value="HTH_Psq"/>
</dbReference>
<feature type="region of interest" description="Disordered" evidence="2">
    <location>
        <begin position="690"/>
        <end position="755"/>
    </location>
</feature>
<dbReference type="Pfam" id="PF03184">
    <property type="entry name" value="DDE_1"/>
    <property type="match status" value="1"/>
</dbReference>
<evidence type="ECO:0000259" key="3">
    <source>
        <dbReference type="Pfam" id="PF03184"/>
    </source>
</evidence>
<feature type="domain" description="HTH psq-type" evidence="4">
    <location>
        <begin position="28"/>
        <end position="61"/>
    </location>
</feature>
<evidence type="ECO:0000313" key="5">
    <source>
        <dbReference type="EnsemblMetazoa" id="AALFPA23_023177.P34467"/>
    </source>
</evidence>
<dbReference type="EnsemblMetazoa" id="AALFPA23_023177.R34467">
    <property type="protein sequence ID" value="AALFPA23_023177.P34467"/>
    <property type="gene ID" value="AALFPA23_023177"/>
</dbReference>
<evidence type="ECO:0008006" key="7">
    <source>
        <dbReference type="Google" id="ProtNLM"/>
    </source>
</evidence>
<evidence type="ECO:0000259" key="4">
    <source>
        <dbReference type="Pfam" id="PF05225"/>
    </source>
</evidence>
<dbReference type="PANTHER" id="PTHR19303:SF74">
    <property type="entry name" value="POGO TRANSPOSABLE ELEMENT WITH KRAB DOMAIN"/>
    <property type="match status" value="1"/>
</dbReference>
<comment type="subcellular location">
    <subcellularLocation>
        <location evidence="1">Nucleus</location>
    </subcellularLocation>
</comment>
<evidence type="ECO:0000256" key="2">
    <source>
        <dbReference type="SAM" id="MobiDB-lite"/>
    </source>
</evidence>
<dbReference type="RefSeq" id="XP_062699100.1">
    <property type="nucleotide sequence ID" value="XM_062843116.1"/>
</dbReference>
<evidence type="ECO:0000256" key="1">
    <source>
        <dbReference type="ARBA" id="ARBA00004123"/>
    </source>
</evidence>
<feature type="compositionally biased region" description="Basic and acidic residues" evidence="2">
    <location>
        <begin position="690"/>
        <end position="725"/>
    </location>
</feature>
<evidence type="ECO:0000313" key="6">
    <source>
        <dbReference type="Proteomes" id="UP000069940"/>
    </source>
</evidence>
<reference evidence="6" key="1">
    <citation type="journal article" date="2015" name="Proc. Natl. Acad. Sci. U.S.A.">
        <title>Genome sequence of the Asian Tiger mosquito, Aedes albopictus, reveals insights into its biology, genetics, and evolution.</title>
        <authorList>
            <person name="Chen X.G."/>
            <person name="Jiang X."/>
            <person name="Gu J."/>
            <person name="Xu M."/>
            <person name="Wu Y."/>
            <person name="Deng Y."/>
            <person name="Zhang C."/>
            <person name="Bonizzoni M."/>
            <person name="Dermauw W."/>
            <person name="Vontas J."/>
            <person name="Armbruster P."/>
            <person name="Huang X."/>
            <person name="Yang Y."/>
            <person name="Zhang H."/>
            <person name="He W."/>
            <person name="Peng H."/>
            <person name="Liu Y."/>
            <person name="Wu K."/>
            <person name="Chen J."/>
            <person name="Lirakis M."/>
            <person name="Topalis P."/>
            <person name="Van Leeuwen T."/>
            <person name="Hall A.B."/>
            <person name="Jiang X."/>
            <person name="Thorpe C."/>
            <person name="Mueller R.L."/>
            <person name="Sun C."/>
            <person name="Waterhouse R.M."/>
            <person name="Yan G."/>
            <person name="Tu Z.J."/>
            <person name="Fang X."/>
            <person name="James A.A."/>
        </authorList>
    </citation>
    <scope>NUCLEOTIDE SEQUENCE [LARGE SCALE GENOMIC DNA]</scope>
    <source>
        <strain evidence="6">Foshan</strain>
    </source>
</reference>
<organism evidence="5 6">
    <name type="scientific">Aedes albopictus</name>
    <name type="common">Asian tiger mosquito</name>
    <name type="synonym">Stegomyia albopicta</name>
    <dbReference type="NCBI Taxonomy" id="7160"/>
    <lineage>
        <taxon>Eukaryota</taxon>
        <taxon>Metazoa</taxon>
        <taxon>Ecdysozoa</taxon>
        <taxon>Arthropoda</taxon>
        <taxon>Hexapoda</taxon>
        <taxon>Insecta</taxon>
        <taxon>Pterygota</taxon>
        <taxon>Neoptera</taxon>
        <taxon>Endopterygota</taxon>
        <taxon>Diptera</taxon>
        <taxon>Nematocera</taxon>
        <taxon>Culicoidea</taxon>
        <taxon>Culicidae</taxon>
        <taxon>Culicinae</taxon>
        <taxon>Aedini</taxon>
        <taxon>Aedes</taxon>
        <taxon>Stegomyia</taxon>
    </lineage>
</organism>
<dbReference type="GeneID" id="134284310"/>
<dbReference type="PANTHER" id="PTHR19303">
    <property type="entry name" value="TRANSPOSON"/>
    <property type="match status" value="1"/>
</dbReference>
<feature type="compositionally biased region" description="Basic residues" evidence="2">
    <location>
        <begin position="732"/>
        <end position="746"/>
    </location>
</feature>
<feature type="domain" description="DDE-1" evidence="3">
    <location>
        <begin position="260"/>
        <end position="413"/>
    </location>
</feature>
<dbReference type="InterPro" id="IPR009057">
    <property type="entry name" value="Homeodomain-like_sf"/>
</dbReference>
<reference evidence="5" key="2">
    <citation type="submission" date="2025-05" db="UniProtKB">
        <authorList>
            <consortium name="EnsemblMetazoa"/>
        </authorList>
    </citation>
    <scope>IDENTIFICATION</scope>
    <source>
        <strain evidence="5">Foshan</strain>
    </source>
</reference>
<dbReference type="InterPro" id="IPR050863">
    <property type="entry name" value="CenT-Element_Derived"/>
</dbReference>
<dbReference type="CDD" id="cd22249">
    <property type="entry name" value="UDM1_RNF168_RNF169-like"/>
    <property type="match status" value="1"/>
</dbReference>
<dbReference type="InterPro" id="IPR036397">
    <property type="entry name" value="RNaseH_sf"/>
</dbReference>
<protein>
    <recommendedName>
        <fullName evidence="7">DDE-1 domain-containing protein</fullName>
    </recommendedName>
</protein>
<proteinExistence type="predicted"/>
<dbReference type="SUPFAM" id="SSF46689">
    <property type="entry name" value="Homeodomain-like"/>
    <property type="match status" value="1"/>
</dbReference>
<dbReference type="Proteomes" id="UP000069940">
    <property type="component" value="Unassembled WGS sequence"/>
</dbReference>
<dbReference type="Gene3D" id="1.10.10.60">
    <property type="entry name" value="Homeodomain-like"/>
    <property type="match status" value="1"/>
</dbReference>
<dbReference type="InterPro" id="IPR004875">
    <property type="entry name" value="DDE_SF_endonuclease_dom"/>
</dbReference>